<dbReference type="SMART" id="SM00382">
    <property type="entry name" value="AAA"/>
    <property type="match status" value="2"/>
</dbReference>
<dbReference type="GO" id="GO:0016887">
    <property type="term" value="F:ATP hydrolysis activity"/>
    <property type="evidence" value="ECO:0007669"/>
    <property type="project" value="InterPro"/>
</dbReference>
<name>A0A964E0R5_9PROT</name>
<dbReference type="PANTHER" id="PTHR43790">
    <property type="entry name" value="CARBOHYDRATE TRANSPORT ATP-BINDING PROTEIN MG119-RELATED"/>
    <property type="match status" value="1"/>
</dbReference>
<comment type="caution">
    <text evidence="9">The sequence shown here is derived from an EMBL/GenBank/DDBJ whole genome shotgun (WGS) entry which is preliminary data.</text>
</comment>
<proteinExistence type="predicted"/>
<dbReference type="InterPro" id="IPR050107">
    <property type="entry name" value="ABC_carbohydrate_import_ATPase"/>
</dbReference>
<keyword evidence="7" id="KW-0472">Membrane</keyword>
<keyword evidence="4" id="KW-0547">Nucleotide-binding</keyword>
<evidence type="ECO:0000256" key="4">
    <source>
        <dbReference type="ARBA" id="ARBA00022741"/>
    </source>
</evidence>
<evidence type="ECO:0000313" key="10">
    <source>
        <dbReference type="Proteomes" id="UP000708298"/>
    </source>
</evidence>
<evidence type="ECO:0000256" key="6">
    <source>
        <dbReference type="ARBA" id="ARBA00022967"/>
    </source>
</evidence>
<organism evidence="9 10">
    <name type="scientific">Acidisoma silvae</name>
    <dbReference type="NCBI Taxonomy" id="2802396"/>
    <lineage>
        <taxon>Bacteria</taxon>
        <taxon>Pseudomonadati</taxon>
        <taxon>Pseudomonadota</taxon>
        <taxon>Alphaproteobacteria</taxon>
        <taxon>Acetobacterales</taxon>
        <taxon>Acidocellaceae</taxon>
        <taxon>Acidisoma</taxon>
    </lineage>
</organism>
<keyword evidence="3" id="KW-0762">Sugar transport</keyword>
<dbReference type="CDD" id="cd03216">
    <property type="entry name" value="ABC_Carb_Monos_I"/>
    <property type="match status" value="1"/>
</dbReference>
<feature type="domain" description="ABC transporter" evidence="8">
    <location>
        <begin position="249"/>
        <end position="502"/>
    </location>
</feature>
<dbReference type="EMBL" id="JAESVB010000009">
    <property type="protein sequence ID" value="MCB8877008.1"/>
    <property type="molecule type" value="Genomic_DNA"/>
</dbReference>
<reference evidence="9" key="2">
    <citation type="submission" date="2021-01" db="EMBL/GenBank/DDBJ databases">
        <authorList>
            <person name="Mieszkin S."/>
            <person name="Pouder E."/>
            <person name="Alain K."/>
        </authorList>
    </citation>
    <scope>NUCLEOTIDE SEQUENCE</scope>
    <source>
        <strain evidence="9">HW T2.11</strain>
    </source>
</reference>
<dbReference type="Pfam" id="PF00005">
    <property type="entry name" value="ABC_tran"/>
    <property type="match status" value="2"/>
</dbReference>
<dbReference type="PANTHER" id="PTHR43790:SF3">
    <property type="entry name" value="D-ALLOSE IMPORT ATP-BINDING PROTEIN ALSA-RELATED"/>
    <property type="match status" value="1"/>
</dbReference>
<dbReference type="AlphaFoldDB" id="A0A964E0R5"/>
<gene>
    <name evidence="9" type="ORF">ASILVAE211_17575</name>
</gene>
<sequence length="507" mass="53127">MTVAAIRAQAVSKSFGSNLVLDSVSLSIAPGEVVALMGANGAGKSTLVKILAGVQPADSGVIEIGGQALRLASPAQAQAAGIVSVHQSVADAGVSALSVAENLVLDEICGARLPLFLSPRRIRRRAAEIAGKTGLSVDLSQPLAALSLAERQLVAIARAFAGRPKLLILDEPTASLSALEAERLFGLVERVKASGIAVLFISHKLADLRRIADRAIVLRHGRVQGEFTRPLDLAAATRAMIGRQVVSTVRAQNAHTSAPSLTLSGVQLREHGPGINLDLFPGEITVVTGPLGAGKSSLLEVLFGLRPPAAGRITLGSKPWTPRGPADAIAAGVFMAGEDRWRTSLAPHETLGADLAGTIALPHLKNWSHALGFLGFGRELAAAQTAIRRLGIVCRGPRDRLDHLSGGNQQKVVVARWQARPARLLLLDEPFQGVDLGARHDLIASLRAMDPSAAILIATSDVEEALEAADRILVLRDRGIAAEYRPGQEDFLGRLTNLETLVAGAAD</sequence>
<evidence type="ECO:0000256" key="2">
    <source>
        <dbReference type="ARBA" id="ARBA00022475"/>
    </source>
</evidence>
<accession>A0A964E0R5</accession>
<dbReference type="RefSeq" id="WP_227322664.1">
    <property type="nucleotide sequence ID" value="NZ_JAESVB010000009.1"/>
</dbReference>
<feature type="domain" description="ABC transporter" evidence="8">
    <location>
        <begin position="6"/>
        <end position="245"/>
    </location>
</feature>
<dbReference type="InterPro" id="IPR027417">
    <property type="entry name" value="P-loop_NTPase"/>
</dbReference>
<keyword evidence="1" id="KW-0813">Transport</keyword>
<dbReference type="Gene3D" id="3.40.50.300">
    <property type="entry name" value="P-loop containing nucleotide triphosphate hydrolases"/>
    <property type="match status" value="2"/>
</dbReference>
<keyword evidence="2" id="KW-1003">Cell membrane</keyword>
<reference evidence="9" key="1">
    <citation type="journal article" date="2021" name="Microorganisms">
        <title>Acidisoma silvae sp. nov. and Acidisomacellulosilytica sp. nov., Two Acidophilic Bacteria Isolated from Decaying Wood, Hydrolyzing Cellulose and Producing Poly-3-hydroxybutyrate.</title>
        <authorList>
            <person name="Mieszkin S."/>
            <person name="Pouder E."/>
            <person name="Uroz S."/>
            <person name="Simon-Colin C."/>
            <person name="Alain K."/>
        </authorList>
    </citation>
    <scope>NUCLEOTIDE SEQUENCE</scope>
    <source>
        <strain evidence="9">HW T2.11</strain>
    </source>
</reference>
<keyword evidence="6" id="KW-1278">Translocase</keyword>
<dbReference type="InterPro" id="IPR003439">
    <property type="entry name" value="ABC_transporter-like_ATP-bd"/>
</dbReference>
<keyword evidence="5 9" id="KW-0067">ATP-binding</keyword>
<evidence type="ECO:0000256" key="7">
    <source>
        <dbReference type="ARBA" id="ARBA00023136"/>
    </source>
</evidence>
<evidence type="ECO:0000256" key="3">
    <source>
        <dbReference type="ARBA" id="ARBA00022597"/>
    </source>
</evidence>
<dbReference type="SUPFAM" id="SSF52540">
    <property type="entry name" value="P-loop containing nucleoside triphosphate hydrolases"/>
    <property type="match status" value="2"/>
</dbReference>
<dbReference type="GO" id="GO:0005524">
    <property type="term" value="F:ATP binding"/>
    <property type="evidence" value="ECO:0007669"/>
    <property type="project" value="UniProtKB-KW"/>
</dbReference>
<evidence type="ECO:0000256" key="1">
    <source>
        <dbReference type="ARBA" id="ARBA00022448"/>
    </source>
</evidence>
<dbReference type="PROSITE" id="PS50893">
    <property type="entry name" value="ABC_TRANSPORTER_2"/>
    <property type="match status" value="2"/>
</dbReference>
<dbReference type="InterPro" id="IPR003593">
    <property type="entry name" value="AAA+_ATPase"/>
</dbReference>
<protein>
    <submittedName>
        <fullName evidence="9">Sugar ABC transporter ATP-binding protein</fullName>
    </submittedName>
</protein>
<dbReference type="Proteomes" id="UP000708298">
    <property type="component" value="Unassembled WGS sequence"/>
</dbReference>
<keyword evidence="10" id="KW-1185">Reference proteome</keyword>
<evidence type="ECO:0000313" key="9">
    <source>
        <dbReference type="EMBL" id="MCB8877008.1"/>
    </source>
</evidence>
<evidence type="ECO:0000259" key="8">
    <source>
        <dbReference type="PROSITE" id="PS50893"/>
    </source>
</evidence>
<evidence type="ECO:0000256" key="5">
    <source>
        <dbReference type="ARBA" id="ARBA00022840"/>
    </source>
</evidence>